<organism evidence="16 17">
    <name type="scientific">Steccherinum ochraceum</name>
    <dbReference type="NCBI Taxonomy" id="92696"/>
    <lineage>
        <taxon>Eukaryota</taxon>
        <taxon>Fungi</taxon>
        <taxon>Dikarya</taxon>
        <taxon>Basidiomycota</taxon>
        <taxon>Agaricomycotina</taxon>
        <taxon>Agaricomycetes</taxon>
        <taxon>Polyporales</taxon>
        <taxon>Steccherinaceae</taxon>
        <taxon>Steccherinum</taxon>
    </lineage>
</organism>
<comment type="pathway">
    <text evidence="3">Secondary metabolite biosynthesis.</text>
</comment>
<evidence type="ECO:0000256" key="3">
    <source>
        <dbReference type="ARBA" id="ARBA00005179"/>
    </source>
</evidence>
<sequence>MSSAHVLLISVCAVIFYCGYQAVKTRQGSLPPGPPGWPIAGNVLDLPRTFLWLKYREWSKQYGVDLQCTPYPLPTDMIVVSSPKIVSDLLEKRAAIYSDRPKLVMAIDLIGWDRVTVLMPPNAVWKEHRRSYAKLFGSKAATAKFASMEVTEAKTLMKNILDRPDELRAHIKHWAASLSLKIAYGYETKPGHDNMVTLINLALRQFAQVQKLGSFMVDVLPWLQYIPAWFPGAGFQTVAHKYRQTLTDAIDTPYHLVKDQVAAGTAKPSFTTDLLNADDYTTDKDFAVKTSASTIYAAGSDTSAGQLYGLTLDLMLNPEARKKAQGELERVVGFDRLPEYADRENLPYLEACVTEAFRLHTLAPLGGTRAAAKDDVYEGYFIPKGTVIQPNIWQMVHDPEVYDRPMEYIPERWLTDNPPPHPRELSFGFGRRICPGSILAEASVWITTAMFLALFDISPTEGSPTSFDQSDKGILDGSTLCHPLEFKCAIRPRSNKAKSLISSFESET</sequence>
<gene>
    <name evidence="16" type="ORF">EIP91_003831</name>
</gene>
<dbReference type="EMBL" id="RWJN01000224">
    <property type="protein sequence ID" value="TCD64629.1"/>
    <property type="molecule type" value="Genomic_DNA"/>
</dbReference>
<dbReference type="InterPro" id="IPR017972">
    <property type="entry name" value="Cyt_P450_CS"/>
</dbReference>
<dbReference type="Gene3D" id="1.10.630.10">
    <property type="entry name" value="Cytochrome P450"/>
    <property type="match status" value="1"/>
</dbReference>
<keyword evidence="9 14" id="KW-0560">Oxidoreductase</keyword>
<keyword evidence="10 13" id="KW-0408">Iron</keyword>
<name>A0A4R0RIA2_9APHY</name>
<keyword evidence="15" id="KW-0732">Signal</keyword>
<evidence type="ECO:0000256" key="14">
    <source>
        <dbReference type="RuleBase" id="RU000461"/>
    </source>
</evidence>
<keyword evidence="12" id="KW-0472">Membrane</keyword>
<dbReference type="PANTHER" id="PTHR46300">
    <property type="entry name" value="P450, PUTATIVE (EUROFUNG)-RELATED-RELATED"/>
    <property type="match status" value="1"/>
</dbReference>
<dbReference type="PRINTS" id="PR00463">
    <property type="entry name" value="EP450I"/>
</dbReference>
<dbReference type="InterPro" id="IPR001128">
    <property type="entry name" value="Cyt_P450"/>
</dbReference>
<dbReference type="InterPro" id="IPR002401">
    <property type="entry name" value="Cyt_P450_E_grp-I"/>
</dbReference>
<comment type="similarity">
    <text evidence="4 14">Belongs to the cytochrome P450 family.</text>
</comment>
<keyword evidence="6" id="KW-0812">Transmembrane</keyword>
<dbReference type="Pfam" id="PF00067">
    <property type="entry name" value="p450"/>
    <property type="match status" value="1"/>
</dbReference>
<evidence type="ECO:0008006" key="18">
    <source>
        <dbReference type="Google" id="ProtNLM"/>
    </source>
</evidence>
<evidence type="ECO:0000256" key="4">
    <source>
        <dbReference type="ARBA" id="ARBA00010617"/>
    </source>
</evidence>
<evidence type="ECO:0000256" key="15">
    <source>
        <dbReference type="SAM" id="SignalP"/>
    </source>
</evidence>
<dbReference type="STRING" id="92696.A0A4R0RIA2"/>
<dbReference type="Proteomes" id="UP000292702">
    <property type="component" value="Unassembled WGS sequence"/>
</dbReference>
<evidence type="ECO:0000256" key="12">
    <source>
        <dbReference type="ARBA" id="ARBA00023136"/>
    </source>
</evidence>
<keyword evidence="5 13" id="KW-0349">Heme</keyword>
<comment type="caution">
    <text evidence="16">The sequence shown here is derived from an EMBL/GenBank/DDBJ whole genome shotgun (WGS) entry which is preliminary data.</text>
</comment>
<dbReference type="InterPro" id="IPR050364">
    <property type="entry name" value="Cytochrome_P450_fung"/>
</dbReference>
<evidence type="ECO:0000256" key="1">
    <source>
        <dbReference type="ARBA" id="ARBA00001971"/>
    </source>
</evidence>
<protein>
    <recommendedName>
        <fullName evidence="18">Cytochrome P450</fullName>
    </recommendedName>
</protein>
<dbReference type="CDD" id="cd11065">
    <property type="entry name" value="CYP64-like"/>
    <property type="match status" value="1"/>
</dbReference>
<evidence type="ECO:0000313" key="16">
    <source>
        <dbReference type="EMBL" id="TCD64629.1"/>
    </source>
</evidence>
<evidence type="ECO:0000256" key="10">
    <source>
        <dbReference type="ARBA" id="ARBA00023004"/>
    </source>
</evidence>
<keyword evidence="17" id="KW-1185">Reference proteome</keyword>
<evidence type="ECO:0000256" key="9">
    <source>
        <dbReference type="ARBA" id="ARBA00023002"/>
    </source>
</evidence>
<evidence type="ECO:0000313" key="17">
    <source>
        <dbReference type="Proteomes" id="UP000292702"/>
    </source>
</evidence>
<dbReference type="GO" id="GO:0004497">
    <property type="term" value="F:monooxygenase activity"/>
    <property type="evidence" value="ECO:0007669"/>
    <property type="project" value="UniProtKB-KW"/>
</dbReference>
<keyword evidence="8" id="KW-1133">Transmembrane helix</keyword>
<keyword evidence="11 14" id="KW-0503">Monooxygenase</keyword>
<evidence type="ECO:0000256" key="11">
    <source>
        <dbReference type="ARBA" id="ARBA00023033"/>
    </source>
</evidence>
<evidence type="ECO:0000256" key="6">
    <source>
        <dbReference type="ARBA" id="ARBA00022692"/>
    </source>
</evidence>
<reference evidence="16 17" key="1">
    <citation type="submission" date="2018-11" db="EMBL/GenBank/DDBJ databases">
        <title>Genome assembly of Steccherinum ochraceum LE-BIN_3174, the white-rot fungus of the Steccherinaceae family (The Residual Polyporoid clade, Polyporales, Basidiomycota).</title>
        <authorList>
            <person name="Fedorova T.V."/>
            <person name="Glazunova O.A."/>
            <person name="Landesman E.O."/>
            <person name="Moiseenko K.V."/>
            <person name="Psurtseva N.V."/>
            <person name="Savinova O.S."/>
            <person name="Shakhova N.V."/>
            <person name="Tyazhelova T.V."/>
            <person name="Vasina D.V."/>
        </authorList>
    </citation>
    <scope>NUCLEOTIDE SEQUENCE [LARGE SCALE GENOMIC DNA]</scope>
    <source>
        <strain evidence="16 17">LE-BIN_3174</strain>
    </source>
</reference>
<feature type="binding site" description="axial binding residue" evidence="13">
    <location>
        <position position="434"/>
    </location>
    <ligand>
        <name>heme</name>
        <dbReference type="ChEBI" id="CHEBI:30413"/>
    </ligand>
    <ligandPart>
        <name>Fe</name>
        <dbReference type="ChEBI" id="CHEBI:18248"/>
    </ligandPart>
</feature>
<dbReference type="SUPFAM" id="SSF48264">
    <property type="entry name" value="Cytochrome P450"/>
    <property type="match status" value="1"/>
</dbReference>
<dbReference type="GO" id="GO:0005506">
    <property type="term" value="F:iron ion binding"/>
    <property type="evidence" value="ECO:0007669"/>
    <property type="project" value="InterPro"/>
</dbReference>
<evidence type="ECO:0000256" key="2">
    <source>
        <dbReference type="ARBA" id="ARBA00004167"/>
    </source>
</evidence>
<evidence type="ECO:0000256" key="5">
    <source>
        <dbReference type="ARBA" id="ARBA00022617"/>
    </source>
</evidence>
<dbReference type="PANTHER" id="PTHR46300:SF7">
    <property type="entry name" value="P450, PUTATIVE (EUROFUNG)-RELATED"/>
    <property type="match status" value="1"/>
</dbReference>
<evidence type="ECO:0000256" key="13">
    <source>
        <dbReference type="PIRSR" id="PIRSR602401-1"/>
    </source>
</evidence>
<evidence type="ECO:0000256" key="8">
    <source>
        <dbReference type="ARBA" id="ARBA00022989"/>
    </source>
</evidence>
<dbReference type="PROSITE" id="PS00086">
    <property type="entry name" value="CYTOCHROME_P450"/>
    <property type="match status" value="1"/>
</dbReference>
<comment type="subcellular location">
    <subcellularLocation>
        <location evidence="2">Membrane</location>
        <topology evidence="2">Single-pass membrane protein</topology>
    </subcellularLocation>
</comment>
<accession>A0A4R0RIA2</accession>
<dbReference type="InterPro" id="IPR036396">
    <property type="entry name" value="Cyt_P450_sf"/>
</dbReference>
<dbReference type="OrthoDB" id="1470350at2759"/>
<dbReference type="AlphaFoldDB" id="A0A4R0RIA2"/>
<feature type="signal peptide" evidence="15">
    <location>
        <begin position="1"/>
        <end position="22"/>
    </location>
</feature>
<dbReference type="GO" id="GO:0016705">
    <property type="term" value="F:oxidoreductase activity, acting on paired donors, with incorporation or reduction of molecular oxygen"/>
    <property type="evidence" value="ECO:0007669"/>
    <property type="project" value="InterPro"/>
</dbReference>
<dbReference type="GO" id="GO:0016020">
    <property type="term" value="C:membrane"/>
    <property type="evidence" value="ECO:0007669"/>
    <property type="project" value="UniProtKB-SubCell"/>
</dbReference>
<evidence type="ECO:0000256" key="7">
    <source>
        <dbReference type="ARBA" id="ARBA00022723"/>
    </source>
</evidence>
<keyword evidence="7 13" id="KW-0479">Metal-binding</keyword>
<feature type="chain" id="PRO_5020469638" description="Cytochrome P450" evidence="15">
    <location>
        <begin position="23"/>
        <end position="508"/>
    </location>
</feature>
<comment type="cofactor">
    <cofactor evidence="1 13">
        <name>heme</name>
        <dbReference type="ChEBI" id="CHEBI:30413"/>
    </cofactor>
</comment>
<dbReference type="GO" id="GO:0020037">
    <property type="term" value="F:heme binding"/>
    <property type="evidence" value="ECO:0007669"/>
    <property type="project" value="InterPro"/>
</dbReference>
<proteinExistence type="inferred from homology"/>